<evidence type="ECO:0000313" key="2">
    <source>
        <dbReference type="Proteomes" id="UP000002549"/>
    </source>
</evidence>
<protein>
    <submittedName>
        <fullName evidence="1">Uncharacterized protein</fullName>
    </submittedName>
</protein>
<dbReference type="RefSeq" id="NP_919019.2">
    <property type="nucleotide sequence ID" value="NC_005091.2"/>
</dbReference>
<sequence length="160" mass="17952">MNRLSPLTPEFTFAGFNFPRYIARMPKRFASIAERNAYPCGEYYHAPKPNSTGKGFYLESDGAPGLRWQWCDEVEGACINHTGWFADEHGDGDTIRGVVFRLPHGRGFLAGWSKGECTASEITYDCIYINEIFAAQAAATMARLVAERCRDTPNEPEPFN</sequence>
<accession>Q6UYF5</accession>
<dbReference type="GeneID" id="2559612"/>
<gene>
    <name evidence="1" type="ORF">Nazgul10</name>
</gene>
<dbReference type="KEGG" id="vg:2559612"/>
<dbReference type="EMBL" id="AY357582">
    <property type="protein sequence ID" value="AAQ63386.2"/>
    <property type="molecule type" value="Genomic_DNA"/>
</dbReference>
<reference evidence="1" key="1">
    <citation type="submission" date="2006-02" db="EMBL/GenBank/DDBJ databases">
        <title>Complete nucleotide sequence of BcepNazgul, a novel soil phage of Burkholderia cepacia genomovar VII.</title>
        <authorList>
            <person name="Summer E.J."/>
            <person name="Peek M.L."/>
            <person name="Haliburton J.R."/>
            <person name="Hall E."/>
            <person name="Heusinkveld K."/>
            <person name="Simser J."/>
            <person name="No E.G."/>
            <person name="Gonzalez C.F."/>
            <person name="Young R.F."/>
        </authorList>
    </citation>
    <scope>NUCLEOTIDE SEQUENCE [LARGE SCALE GENOMIC DNA]</scope>
</reference>
<dbReference type="OrthoDB" id="31790at10239"/>
<dbReference type="Proteomes" id="UP000002549">
    <property type="component" value="Segment"/>
</dbReference>
<proteinExistence type="predicted"/>
<keyword evidence="2" id="KW-1185">Reference proteome</keyword>
<evidence type="ECO:0000313" key="1">
    <source>
        <dbReference type="EMBL" id="AAQ63386.2"/>
    </source>
</evidence>
<name>Q6UYF5_9CAUD</name>
<organism evidence="1 2">
    <name type="scientific">Burkholderia phage BcepNazgul</name>
    <dbReference type="NCBI Taxonomy" id="242861"/>
    <lineage>
        <taxon>Viruses</taxon>
        <taxon>Duplodnaviria</taxon>
        <taxon>Heunggongvirae</taxon>
        <taxon>Uroviricota</taxon>
        <taxon>Caudoviricetes</taxon>
        <taxon>Casjensviridae</taxon>
        <taxon>Nazgulvirus</taxon>
        <taxon>Nazgulvirus bcepnazgul</taxon>
        <taxon>Burkholderia virus BcepNazgul</taxon>
    </lineage>
</organism>